<dbReference type="EMBL" id="CAXAMM010007313">
    <property type="protein sequence ID" value="CAK9013788.1"/>
    <property type="molecule type" value="Genomic_DNA"/>
</dbReference>
<dbReference type="Proteomes" id="UP001642464">
    <property type="component" value="Unassembled WGS sequence"/>
</dbReference>
<sequence length="167" mass="18990">MKQAEEEKSPELPALRKEVEDLAKVVESLGGSKPAEMMTLDEAERKVRAVREDLNFEKLWQMSNEERWLLAQGLGPAFPISLILSYTLYWTLNIPFISYAYYTTVLTGAATMSLVMAGAYTASIPFKPLIYIGAILFTPWVADNVMPGLSRFFKLFRLPDERELNEM</sequence>
<keyword evidence="1" id="KW-0472">Membrane</keyword>
<keyword evidence="1" id="KW-0812">Transmembrane</keyword>
<reference evidence="2 3" key="1">
    <citation type="submission" date="2024-02" db="EMBL/GenBank/DDBJ databases">
        <authorList>
            <person name="Chen Y."/>
            <person name="Shah S."/>
            <person name="Dougan E. K."/>
            <person name="Thang M."/>
            <person name="Chan C."/>
        </authorList>
    </citation>
    <scope>NUCLEOTIDE SEQUENCE [LARGE SCALE GENOMIC DNA]</scope>
</reference>
<name>A0ABP0JHW4_9DINO</name>
<gene>
    <name evidence="2" type="ORF">SCF082_LOCUS12081</name>
</gene>
<feature type="transmembrane region" description="Helical" evidence="1">
    <location>
        <begin position="129"/>
        <end position="149"/>
    </location>
</feature>
<evidence type="ECO:0000256" key="1">
    <source>
        <dbReference type="SAM" id="Phobius"/>
    </source>
</evidence>
<accession>A0ABP0JHW4</accession>
<keyword evidence="3" id="KW-1185">Reference proteome</keyword>
<keyword evidence="2" id="KW-0418">Kinase</keyword>
<feature type="transmembrane region" description="Helical" evidence="1">
    <location>
        <begin position="96"/>
        <end position="117"/>
    </location>
</feature>
<keyword evidence="1" id="KW-1133">Transmembrane helix</keyword>
<keyword evidence="2" id="KW-0808">Transferase</keyword>
<comment type="caution">
    <text evidence="2">The sequence shown here is derived from an EMBL/GenBank/DDBJ whole genome shotgun (WGS) entry which is preliminary data.</text>
</comment>
<evidence type="ECO:0000313" key="3">
    <source>
        <dbReference type="Proteomes" id="UP001642464"/>
    </source>
</evidence>
<organism evidence="2 3">
    <name type="scientific">Durusdinium trenchii</name>
    <dbReference type="NCBI Taxonomy" id="1381693"/>
    <lineage>
        <taxon>Eukaryota</taxon>
        <taxon>Sar</taxon>
        <taxon>Alveolata</taxon>
        <taxon>Dinophyceae</taxon>
        <taxon>Suessiales</taxon>
        <taxon>Symbiodiniaceae</taxon>
        <taxon>Durusdinium</taxon>
    </lineage>
</organism>
<protein>
    <submittedName>
        <fullName evidence="2">Serine/threonine-protein kinasePKR2</fullName>
    </submittedName>
</protein>
<evidence type="ECO:0000313" key="2">
    <source>
        <dbReference type="EMBL" id="CAK9013788.1"/>
    </source>
</evidence>
<proteinExistence type="predicted"/>
<feature type="transmembrane region" description="Helical" evidence="1">
    <location>
        <begin position="68"/>
        <end position="90"/>
    </location>
</feature>
<dbReference type="GO" id="GO:0016301">
    <property type="term" value="F:kinase activity"/>
    <property type="evidence" value="ECO:0007669"/>
    <property type="project" value="UniProtKB-KW"/>
</dbReference>